<evidence type="ECO:0000313" key="2">
    <source>
        <dbReference type="Proteomes" id="UP000095283"/>
    </source>
</evidence>
<proteinExistence type="predicted"/>
<dbReference type="WBParaSite" id="Hba_00619">
    <property type="protein sequence ID" value="Hba_00619"/>
    <property type="gene ID" value="Hba_00619"/>
</dbReference>
<keyword evidence="2" id="KW-1185">Reference proteome</keyword>
<keyword evidence="1" id="KW-0175">Coiled coil</keyword>
<feature type="coiled-coil region" evidence="1">
    <location>
        <begin position="26"/>
        <end position="89"/>
    </location>
</feature>
<name>A0A1I7W7L6_HETBA</name>
<dbReference type="Proteomes" id="UP000095283">
    <property type="component" value="Unplaced"/>
</dbReference>
<feature type="coiled-coil region" evidence="1">
    <location>
        <begin position="194"/>
        <end position="228"/>
    </location>
</feature>
<evidence type="ECO:0000313" key="3">
    <source>
        <dbReference type="WBParaSite" id="Hba_00619"/>
    </source>
</evidence>
<dbReference type="AlphaFoldDB" id="A0A1I7W7L6"/>
<feature type="coiled-coil region" evidence="1">
    <location>
        <begin position="420"/>
        <end position="454"/>
    </location>
</feature>
<evidence type="ECO:0000256" key="1">
    <source>
        <dbReference type="SAM" id="Coils"/>
    </source>
</evidence>
<protein>
    <submittedName>
        <fullName evidence="3">Myosin_tail_1 domain-containing protein</fullName>
    </submittedName>
</protein>
<organism evidence="2 3">
    <name type="scientific">Heterorhabditis bacteriophora</name>
    <name type="common">Entomopathogenic nematode worm</name>
    <dbReference type="NCBI Taxonomy" id="37862"/>
    <lineage>
        <taxon>Eukaryota</taxon>
        <taxon>Metazoa</taxon>
        <taxon>Ecdysozoa</taxon>
        <taxon>Nematoda</taxon>
        <taxon>Chromadorea</taxon>
        <taxon>Rhabditida</taxon>
        <taxon>Rhabditina</taxon>
        <taxon>Rhabditomorpha</taxon>
        <taxon>Strongyloidea</taxon>
        <taxon>Heterorhabditidae</taxon>
        <taxon>Heterorhabditis</taxon>
    </lineage>
</organism>
<feature type="coiled-coil region" evidence="1">
    <location>
        <begin position="261"/>
        <end position="323"/>
    </location>
</feature>
<accession>A0A1I7W7L6</accession>
<sequence>MDELDEFKRLTDQDREEMKMAWKETEREQKQKIDVLNVKLKALEEELTQKELLWLKKEAEVKESARQFRNEYETETERLEMKISENKIRIMEARINTDIFNLETVALERDKVIREQKENIMTENKRIVIAQDDKIAIQAELDLAKIKLDEIHVEHDSLLLEINSLRESFEKKDLELIKLNSSLAIEVNRYDELKTILEQERIQHKDEVKELELRVEQLRSELDKSYTEIHDELLATDALRKDLGLTSAKLDELQKFTDAQISTLTSNIEQLEYDKKTLQDDLTDARSRLDLAIKKNMHDLEEMGNLTDRIARLEEELSLEQRGRASESAENKAKIDELGRDLIIKMRHNEKLITNLNEAEAVNSRQLELQNWLKRNNEVELQLLEENANQELQSYRIKADRYAQHIGELMARFELFESSLEKISTENATLKAEIARKEQEKQQLKERVGELEMERQDRLMDEKIDDKENTIVEVMDLNETVRRRLDFDDTHAISYGNQSTVFGGNTIVCIIATLFVFPDF</sequence>
<reference evidence="3" key="1">
    <citation type="submission" date="2016-11" db="UniProtKB">
        <authorList>
            <consortium name="WormBaseParasite"/>
        </authorList>
    </citation>
    <scope>IDENTIFICATION</scope>
</reference>